<protein>
    <recommendedName>
        <fullName evidence="4">Zinc ribbon domain-containing protein</fullName>
    </recommendedName>
</protein>
<organism evidence="2 3">
    <name type="scientific">Xanthomonas dyei</name>
    <dbReference type="NCBI Taxonomy" id="743699"/>
    <lineage>
        <taxon>Bacteria</taxon>
        <taxon>Pseudomonadati</taxon>
        <taxon>Pseudomonadota</taxon>
        <taxon>Gammaproteobacteria</taxon>
        <taxon>Lysobacterales</taxon>
        <taxon>Lysobacteraceae</taxon>
        <taxon>Xanthomonas</taxon>
    </lineage>
</organism>
<evidence type="ECO:0008006" key="4">
    <source>
        <dbReference type="Google" id="ProtNLM"/>
    </source>
</evidence>
<feature type="transmembrane region" description="Helical" evidence="1">
    <location>
        <begin position="53"/>
        <end position="77"/>
    </location>
</feature>
<reference evidence="2 3" key="1">
    <citation type="submission" date="2022-08" db="EMBL/GenBank/DDBJ databases">
        <title>Whole genome sequencing-based tracing of a 2022 introduction and outbreak of Xanthomonas hortorum pv. pelargonii.</title>
        <authorList>
            <person name="Iruegas-Bocardo F."/>
            <person name="Weisberg A.K."/>
            <person name="Riutta E.R."/>
            <person name="Kilday K."/>
            <person name="Bonkowski J.C."/>
            <person name="Creswell T."/>
            <person name="Daughtrey M.L."/>
            <person name="Rane K."/>
            <person name="Grunwald N.J."/>
            <person name="Chang J.H."/>
            <person name="Putnam M.L."/>
        </authorList>
    </citation>
    <scope>NUCLEOTIDE SEQUENCE [LARGE SCALE GENOMIC DNA]</scope>
    <source>
        <strain evidence="2 3">22-325</strain>
    </source>
</reference>
<name>A0ABZ0DGD3_9XANT</name>
<dbReference type="Proteomes" id="UP001304534">
    <property type="component" value="Chromosome"/>
</dbReference>
<keyword evidence="1" id="KW-0472">Membrane</keyword>
<sequence>MEPPVDPMQENRRLRASMERMRSNQRLARSGVLIAMFAGMAFFQVRHLFKDNALLLIGVLLSTVSGIIIVLTALPFLRSPCPKCKRSYHGPAVLLRSAEQPAPCRHCGFQINQHVSRYS</sequence>
<dbReference type="GeneID" id="95583784"/>
<feature type="transmembrane region" description="Helical" evidence="1">
    <location>
        <begin position="27"/>
        <end position="47"/>
    </location>
</feature>
<dbReference type="RefSeq" id="WP_316691635.1">
    <property type="nucleotide sequence ID" value="NZ_CP103837.1"/>
</dbReference>
<keyword evidence="1" id="KW-1133">Transmembrane helix</keyword>
<evidence type="ECO:0000313" key="2">
    <source>
        <dbReference type="EMBL" id="WOB27831.1"/>
    </source>
</evidence>
<keyword evidence="1" id="KW-0812">Transmembrane</keyword>
<evidence type="ECO:0000256" key="1">
    <source>
        <dbReference type="SAM" id="Phobius"/>
    </source>
</evidence>
<keyword evidence="3" id="KW-1185">Reference proteome</keyword>
<proteinExistence type="predicted"/>
<evidence type="ECO:0000313" key="3">
    <source>
        <dbReference type="Proteomes" id="UP001304534"/>
    </source>
</evidence>
<accession>A0ABZ0DGD3</accession>
<dbReference type="EMBL" id="CP103840">
    <property type="protein sequence ID" value="WOB27831.1"/>
    <property type="molecule type" value="Genomic_DNA"/>
</dbReference>
<gene>
    <name evidence="2" type="ORF">NYR99_07890</name>
</gene>